<evidence type="ECO:0000256" key="1">
    <source>
        <dbReference type="ARBA" id="ARBA00004496"/>
    </source>
</evidence>
<evidence type="ECO:0000256" key="10">
    <source>
        <dbReference type="HAMAP-Rule" id="MF_01151"/>
    </source>
</evidence>
<comment type="subunit">
    <text evidence="3 10">Homodimer.</text>
</comment>
<comment type="caution">
    <text evidence="14">The sequence shown here is derived from an EMBL/GenBank/DDBJ whole genome shotgun (WGS) entry which is preliminary data.</text>
</comment>
<reference evidence="14 15" key="1">
    <citation type="submission" date="2020-08" db="EMBL/GenBank/DDBJ databases">
        <title>Bridging the membrane lipid divide: bacteria of the FCB group superphylum have the potential to synthesize archaeal ether lipids.</title>
        <authorList>
            <person name="Villanueva L."/>
            <person name="Von Meijenfeldt F.A.B."/>
            <person name="Westbye A.B."/>
            <person name="Yadav S."/>
            <person name="Hopmans E.C."/>
            <person name="Dutilh B.E."/>
            <person name="Sinninghe Damste J.S."/>
        </authorList>
    </citation>
    <scope>NUCLEOTIDE SEQUENCE [LARGE SCALE GENOMIC DNA]</scope>
    <source>
        <strain evidence="14">NIOZ-UU100</strain>
    </source>
</reference>
<evidence type="ECO:0000256" key="6">
    <source>
        <dbReference type="ARBA" id="ARBA00023186"/>
    </source>
</evidence>
<dbReference type="PRINTS" id="PR00773">
    <property type="entry name" value="GRPEPROTEIN"/>
</dbReference>
<comment type="function">
    <text evidence="7 10 11">Participates actively in the response to hyperosmotic and heat shock by preventing the aggregation of stress-denatured proteins, in association with DnaK and GrpE. It is the nucleotide exchange factor for DnaK and may function as a thermosensor. Unfolded proteins bind initially to DnaJ; upon interaction with the DnaJ-bound protein, DnaK hydrolyzes its bound ATP, resulting in the formation of a stable complex. GrpE releases ADP from DnaK; ATP binding to DnaK triggers the release of the substrate protein, thus completing the reaction cycle. Several rounds of ATP-dependent interactions between DnaJ, DnaK and GrpE are required for fully efficient folding.</text>
</comment>
<comment type="similarity">
    <text evidence="2 10 12">Belongs to the GrpE family.</text>
</comment>
<dbReference type="GO" id="GO:0006457">
    <property type="term" value="P:protein folding"/>
    <property type="evidence" value="ECO:0007669"/>
    <property type="project" value="InterPro"/>
</dbReference>
<dbReference type="Pfam" id="PF01025">
    <property type="entry name" value="GrpE"/>
    <property type="match status" value="1"/>
</dbReference>
<dbReference type="GO" id="GO:0051087">
    <property type="term" value="F:protein-folding chaperone binding"/>
    <property type="evidence" value="ECO:0007669"/>
    <property type="project" value="InterPro"/>
</dbReference>
<keyword evidence="5 10" id="KW-0346">Stress response</keyword>
<feature type="region of interest" description="Disordered" evidence="13">
    <location>
        <begin position="1"/>
        <end position="58"/>
    </location>
</feature>
<dbReference type="InterPro" id="IPR013805">
    <property type="entry name" value="GrpE_CC"/>
</dbReference>
<dbReference type="HAMAP" id="MF_01151">
    <property type="entry name" value="GrpE"/>
    <property type="match status" value="1"/>
</dbReference>
<sequence length="201" mass="22524">MSKKEVVDPEELIIREDTPEQDAEDVVDESVSDAAGEDSEESADQAPDLEEPESELDKAKAEVVEYRDRMARLQAEMENLRKRTARDIQNAHKFALESFAKELLSVADSMDLGMQAAGDTDDVSSIIEGMELTSKQLFGVLEKFNVEIMDAQGMRFDPEQHEAMTMVPNPDMEPNTVMDVIQKGYTLNDRLLRPARVIVSS</sequence>
<evidence type="ECO:0000313" key="14">
    <source>
        <dbReference type="EMBL" id="MBC8518828.1"/>
    </source>
</evidence>
<dbReference type="FunFam" id="2.30.22.10:FF:000001">
    <property type="entry name" value="Protein GrpE"/>
    <property type="match status" value="1"/>
</dbReference>
<dbReference type="GO" id="GO:0000774">
    <property type="term" value="F:adenyl-nucleotide exchange factor activity"/>
    <property type="evidence" value="ECO:0007669"/>
    <property type="project" value="InterPro"/>
</dbReference>
<evidence type="ECO:0000256" key="3">
    <source>
        <dbReference type="ARBA" id="ARBA00011738"/>
    </source>
</evidence>
<evidence type="ECO:0000256" key="4">
    <source>
        <dbReference type="ARBA" id="ARBA00022490"/>
    </source>
</evidence>
<dbReference type="CDD" id="cd00446">
    <property type="entry name" value="GrpE"/>
    <property type="match status" value="1"/>
</dbReference>
<dbReference type="InterPro" id="IPR009012">
    <property type="entry name" value="GrpE_head"/>
</dbReference>
<accession>A0A8J6NY00</accession>
<evidence type="ECO:0000256" key="7">
    <source>
        <dbReference type="ARBA" id="ARBA00053401"/>
    </source>
</evidence>
<dbReference type="NCBIfam" id="NF010737">
    <property type="entry name" value="PRK14139.1"/>
    <property type="match status" value="1"/>
</dbReference>
<dbReference type="SUPFAM" id="SSF51064">
    <property type="entry name" value="Head domain of nucleotide exchange factor GrpE"/>
    <property type="match status" value="1"/>
</dbReference>
<organism evidence="14 15">
    <name type="scientific">Candidatus Thiopontia autotrophica</name>
    <dbReference type="NCBI Taxonomy" id="2841688"/>
    <lineage>
        <taxon>Bacteria</taxon>
        <taxon>Pseudomonadati</taxon>
        <taxon>Pseudomonadota</taxon>
        <taxon>Gammaproteobacteria</taxon>
        <taxon>Candidatus Thiopontia</taxon>
    </lineage>
</organism>
<dbReference type="GO" id="GO:0042803">
    <property type="term" value="F:protein homodimerization activity"/>
    <property type="evidence" value="ECO:0007669"/>
    <property type="project" value="InterPro"/>
</dbReference>
<evidence type="ECO:0000256" key="12">
    <source>
        <dbReference type="RuleBase" id="RU004478"/>
    </source>
</evidence>
<gene>
    <name evidence="10 14" type="primary">grpE</name>
    <name evidence="14" type="ORF">H8D24_00280</name>
</gene>
<dbReference type="InterPro" id="IPR000740">
    <property type="entry name" value="GrpE"/>
</dbReference>
<evidence type="ECO:0000256" key="2">
    <source>
        <dbReference type="ARBA" id="ARBA00009054"/>
    </source>
</evidence>
<dbReference type="PANTHER" id="PTHR21237">
    <property type="entry name" value="GRPE PROTEIN"/>
    <property type="match status" value="1"/>
</dbReference>
<dbReference type="PANTHER" id="PTHR21237:SF23">
    <property type="entry name" value="GRPE PROTEIN HOMOLOG, MITOCHONDRIAL"/>
    <property type="match status" value="1"/>
</dbReference>
<feature type="compositionally biased region" description="Basic and acidic residues" evidence="13">
    <location>
        <begin position="1"/>
        <end position="18"/>
    </location>
</feature>
<dbReference type="Gene3D" id="2.30.22.10">
    <property type="entry name" value="Head domain of nucleotide exchange factor GrpE"/>
    <property type="match status" value="1"/>
</dbReference>
<dbReference type="PROSITE" id="PS01071">
    <property type="entry name" value="GRPE"/>
    <property type="match status" value="1"/>
</dbReference>
<evidence type="ECO:0000256" key="5">
    <source>
        <dbReference type="ARBA" id="ARBA00023016"/>
    </source>
</evidence>
<dbReference type="NCBIfam" id="NF010738">
    <property type="entry name" value="PRK14140.1"/>
    <property type="match status" value="1"/>
</dbReference>
<evidence type="ECO:0000313" key="15">
    <source>
        <dbReference type="Proteomes" id="UP000654401"/>
    </source>
</evidence>
<keyword evidence="4 10" id="KW-0963">Cytoplasm</keyword>
<dbReference type="NCBIfam" id="NF010748">
    <property type="entry name" value="PRK14150.1"/>
    <property type="match status" value="1"/>
</dbReference>
<proteinExistence type="inferred from homology"/>
<dbReference type="SUPFAM" id="SSF58014">
    <property type="entry name" value="Coiled-coil domain of nucleotide exchange factor GrpE"/>
    <property type="match status" value="1"/>
</dbReference>
<name>A0A8J6NY00_9GAMM</name>
<feature type="compositionally biased region" description="Acidic residues" evidence="13">
    <location>
        <begin position="19"/>
        <end position="54"/>
    </location>
</feature>
<dbReference type="AlphaFoldDB" id="A0A8J6NY00"/>
<comment type="subcellular location">
    <subcellularLocation>
        <location evidence="1 10">Cytoplasm</location>
    </subcellularLocation>
</comment>
<evidence type="ECO:0000256" key="13">
    <source>
        <dbReference type="SAM" id="MobiDB-lite"/>
    </source>
</evidence>
<evidence type="ECO:0000256" key="8">
    <source>
        <dbReference type="ARBA" id="ARBA00072274"/>
    </source>
</evidence>
<dbReference type="EMBL" id="JACNFK010000006">
    <property type="protein sequence ID" value="MBC8518828.1"/>
    <property type="molecule type" value="Genomic_DNA"/>
</dbReference>
<dbReference type="Proteomes" id="UP000654401">
    <property type="component" value="Unassembled WGS sequence"/>
</dbReference>
<dbReference type="GO" id="GO:0005829">
    <property type="term" value="C:cytosol"/>
    <property type="evidence" value="ECO:0007669"/>
    <property type="project" value="TreeGrafter"/>
</dbReference>
<dbReference type="Gene3D" id="3.90.20.20">
    <property type="match status" value="1"/>
</dbReference>
<dbReference type="GO" id="GO:0051082">
    <property type="term" value="F:unfolded protein binding"/>
    <property type="evidence" value="ECO:0007669"/>
    <property type="project" value="TreeGrafter"/>
</dbReference>
<evidence type="ECO:0000256" key="11">
    <source>
        <dbReference type="RuleBase" id="RU000639"/>
    </source>
</evidence>
<protein>
    <recommendedName>
        <fullName evidence="8 10">Protein GrpE</fullName>
    </recommendedName>
    <alternativeName>
        <fullName evidence="9 10">HSP-70 cofactor</fullName>
    </alternativeName>
</protein>
<evidence type="ECO:0000256" key="9">
    <source>
        <dbReference type="ARBA" id="ARBA00076414"/>
    </source>
</evidence>
<keyword evidence="6 10" id="KW-0143">Chaperone</keyword>